<reference evidence="3" key="1">
    <citation type="submission" date="2023-06" db="EMBL/GenBank/DDBJ databases">
        <title>Draft genome of Marssonina rosae.</title>
        <authorList>
            <person name="Cheng Q."/>
        </authorList>
    </citation>
    <scope>NUCLEOTIDE SEQUENCE</scope>
    <source>
        <strain evidence="3">R4</strain>
    </source>
</reference>
<dbReference type="EMBL" id="JAUBYV010000003">
    <property type="protein sequence ID" value="KAK2628074.1"/>
    <property type="molecule type" value="Genomic_DNA"/>
</dbReference>
<feature type="domain" description="2EXR" evidence="2">
    <location>
        <begin position="159"/>
        <end position="222"/>
    </location>
</feature>
<accession>A0AAD9T3U5</accession>
<evidence type="ECO:0000259" key="2">
    <source>
        <dbReference type="Pfam" id="PF20150"/>
    </source>
</evidence>
<dbReference type="InterPro" id="IPR045518">
    <property type="entry name" value="2EXR"/>
</dbReference>
<dbReference type="Pfam" id="PF20150">
    <property type="entry name" value="2EXR"/>
    <property type="match status" value="1"/>
</dbReference>
<organism evidence="3 4">
    <name type="scientific">Diplocarpon rosae</name>
    <dbReference type="NCBI Taxonomy" id="946125"/>
    <lineage>
        <taxon>Eukaryota</taxon>
        <taxon>Fungi</taxon>
        <taxon>Dikarya</taxon>
        <taxon>Ascomycota</taxon>
        <taxon>Pezizomycotina</taxon>
        <taxon>Leotiomycetes</taxon>
        <taxon>Helotiales</taxon>
        <taxon>Drepanopezizaceae</taxon>
        <taxon>Diplocarpon</taxon>
    </lineage>
</organism>
<feature type="region of interest" description="Disordered" evidence="1">
    <location>
        <begin position="1"/>
        <end position="43"/>
    </location>
</feature>
<sequence>MASTKNQNKTAPDHSNLSKNKLSRSITPSHKTPNQMTPLEKRTQLINLRLDSLERGRKLLRLHEKWPTVKSVKAHKERQAKLVAEAEAEAEAEAHVGHIPPCNISPIKVTADTSDIKLSTPNTRSPSEGSTTKAPTKARLELVPSFPFPISRHKKLASFPQFPLLPTEIRLEIWEIALYNPKFLEMQYCTDFYDRTFINLPYDQPLSAVCRESREVASKMKFRPGGKLSMLANDDFRHPLLNFAQRQQAIQQHDDSRPWPRPIVRLCSSRDTVFFRTLDLFSSDPLGNVLRSICGPNNNIQHLALPLNLDDLAQAKTWAPSLRRLRRLRSVTFMVGSKEKSWAKSGAIELRPLDQWFADGRDRWIERGCAKEAIIDVTEVATWLLTPDLRVLRALRRALPLSQPTRICHPISIRVVAWKKT</sequence>
<evidence type="ECO:0000313" key="4">
    <source>
        <dbReference type="Proteomes" id="UP001285354"/>
    </source>
</evidence>
<comment type="caution">
    <text evidence="3">The sequence shown here is derived from an EMBL/GenBank/DDBJ whole genome shotgun (WGS) entry which is preliminary data.</text>
</comment>
<dbReference type="AlphaFoldDB" id="A0AAD9T3U5"/>
<gene>
    <name evidence="3" type="ORF">QTJ16_002720</name>
</gene>
<evidence type="ECO:0000313" key="3">
    <source>
        <dbReference type="EMBL" id="KAK2628074.1"/>
    </source>
</evidence>
<proteinExistence type="predicted"/>
<dbReference type="PANTHER" id="PTHR35910">
    <property type="entry name" value="2EXR DOMAIN-CONTAINING PROTEIN"/>
    <property type="match status" value="1"/>
</dbReference>
<keyword evidence="4" id="KW-1185">Reference proteome</keyword>
<evidence type="ECO:0000256" key="1">
    <source>
        <dbReference type="SAM" id="MobiDB-lite"/>
    </source>
</evidence>
<feature type="compositionally biased region" description="Polar residues" evidence="1">
    <location>
        <begin position="1"/>
        <end position="37"/>
    </location>
</feature>
<dbReference type="Proteomes" id="UP001285354">
    <property type="component" value="Unassembled WGS sequence"/>
</dbReference>
<dbReference type="PANTHER" id="PTHR35910:SF6">
    <property type="entry name" value="2EXR DOMAIN-CONTAINING PROTEIN"/>
    <property type="match status" value="1"/>
</dbReference>
<name>A0AAD9T3U5_9HELO</name>
<protein>
    <recommendedName>
        <fullName evidence="2">2EXR domain-containing protein</fullName>
    </recommendedName>
</protein>